<keyword evidence="2 7" id="KW-0812">Transmembrane</keyword>
<evidence type="ECO:0000256" key="6">
    <source>
        <dbReference type="ARBA" id="ARBA00029447"/>
    </source>
</evidence>
<dbReference type="InterPro" id="IPR004089">
    <property type="entry name" value="MCPsignal_dom"/>
</dbReference>
<dbReference type="EMBL" id="UOFH01000360">
    <property type="protein sequence ID" value="VAW66799.1"/>
    <property type="molecule type" value="Genomic_DNA"/>
</dbReference>
<dbReference type="PROSITE" id="PS50885">
    <property type="entry name" value="HAMP"/>
    <property type="match status" value="1"/>
</dbReference>
<dbReference type="SMART" id="SM00283">
    <property type="entry name" value="MA"/>
    <property type="match status" value="1"/>
</dbReference>
<dbReference type="AlphaFoldDB" id="A0A3B0XY06"/>
<name>A0A3B0XY06_9ZZZZ</name>
<feature type="transmembrane region" description="Helical" evidence="7">
    <location>
        <begin position="14"/>
        <end position="37"/>
    </location>
</feature>
<dbReference type="PROSITE" id="PS50111">
    <property type="entry name" value="CHEMOTAXIS_TRANSDUC_2"/>
    <property type="match status" value="1"/>
</dbReference>
<dbReference type="GO" id="GO:0004888">
    <property type="term" value="F:transmembrane signaling receptor activity"/>
    <property type="evidence" value="ECO:0007669"/>
    <property type="project" value="InterPro"/>
</dbReference>
<dbReference type="InterPro" id="IPR003660">
    <property type="entry name" value="HAMP_dom"/>
</dbReference>
<dbReference type="CDD" id="cd11386">
    <property type="entry name" value="MCP_signal"/>
    <property type="match status" value="1"/>
</dbReference>
<protein>
    <submittedName>
        <fullName evidence="10">Methyl-accepting chemotaxis sensor/transducer protein</fullName>
    </submittedName>
</protein>
<dbReference type="GO" id="GO:0006935">
    <property type="term" value="P:chemotaxis"/>
    <property type="evidence" value="ECO:0007669"/>
    <property type="project" value="InterPro"/>
</dbReference>
<reference evidence="10" key="1">
    <citation type="submission" date="2018-06" db="EMBL/GenBank/DDBJ databases">
        <authorList>
            <person name="Zhirakovskaya E."/>
        </authorList>
    </citation>
    <scope>NUCLEOTIDE SEQUENCE</scope>
</reference>
<dbReference type="InterPro" id="IPR004090">
    <property type="entry name" value="Chemotax_Me-accpt_rcpt"/>
</dbReference>
<organism evidence="10">
    <name type="scientific">hydrothermal vent metagenome</name>
    <dbReference type="NCBI Taxonomy" id="652676"/>
    <lineage>
        <taxon>unclassified sequences</taxon>
        <taxon>metagenomes</taxon>
        <taxon>ecological metagenomes</taxon>
    </lineage>
</organism>
<evidence type="ECO:0000259" key="9">
    <source>
        <dbReference type="PROSITE" id="PS50885"/>
    </source>
</evidence>
<dbReference type="SUPFAM" id="SSF58104">
    <property type="entry name" value="Methyl-accepting chemotaxis protein (MCP) signaling domain"/>
    <property type="match status" value="1"/>
</dbReference>
<evidence type="ECO:0000256" key="4">
    <source>
        <dbReference type="ARBA" id="ARBA00023136"/>
    </source>
</evidence>
<dbReference type="PANTHER" id="PTHR32089:SF119">
    <property type="entry name" value="METHYL-ACCEPTING CHEMOTAXIS PROTEIN CTPL"/>
    <property type="match status" value="1"/>
</dbReference>
<accession>A0A3B0XY06</accession>
<evidence type="ECO:0000313" key="10">
    <source>
        <dbReference type="EMBL" id="VAW66799.1"/>
    </source>
</evidence>
<dbReference type="Pfam" id="PF00015">
    <property type="entry name" value="MCPsignal"/>
    <property type="match status" value="1"/>
</dbReference>
<evidence type="ECO:0000259" key="8">
    <source>
        <dbReference type="PROSITE" id="PS50111"/>
    </source>
</evidence>
<comment type="similarity">
    <text evidence="6">Belongs to the methyl-accepting chemotaxis (MCP) protein family.</text>
</comment>
<evidence type="ECO:0000256" key="5">
    <source>
        <dbReference type="ARBA" id="ARBA00023224"/>
    </source>
</evidence>
<feature type="domain" description="Methyl-accepting transducer" evidence="8">
    <location>
        <begin position="271"/>
        <end position="507"/>
    </location>
</feature>
<keyword evidence="5" id="KW-0807">Transducer</keyword>
<dbReference type="GO" id="GO:0016020">
    <property type="term" value="C:membrane"/>
    <property type="evidence" value="ECO:0007669"/>
    <property type="project" value="UniProtKB-SubCell"/>
</dbReference>
<dbReference type="CDD" id="cd06225">
    <property type="entry name" value="HAMP"/>
    <property type="match status" value="1"/>
</dbReference>
<dbReference type="Pfam" id="PF00672">
    <property type="entry name" value="HAMP"/>
    <property type="match status" value="1"/>
</dbReference>
<evidence type="ECO:0000256" key="7">
    <source>
        <dbReference type="SAM" id="Phobius"/>
    </source>
</evidence>
<evidence type="ECO:0000256" key="1">
    <source>
        <dbReference type="ARBA" id="ARBA00004141"/>
    </source>
</evidence>
<sequence>MIKQYFGSSIRNKLLMITGFGAALIVGAASYGMYTLWSVEQKMSSILDDTITLETELFGLTSGFKSQIQSWKNVLIRGHDGAQREKYWEKFNHQHKSVQQGVDVLMQTMPDTRLNNKLEEFKQAHAQLSGQYTVGLEKFVSSGFNHKVADMEVRGIDKASVELLQAAAQILNETIKQKLAREEAHAGSALKQTIAMVVIGVVISTFVFLLMVQRIIVAPAKSVARDLAFMAEGDFSHEIHIGSSDEIGQVAYSATKLRSDIGGIIEGINQSVFKLSTTSEEMAHNTDQLNQLMIGQRSETDQVATAMNQMTATVHEVAQNAQLAADSANQANTEVNTGQAVVNDAINAISKLVQQVETAADVIHILENDSIEIGSVLDVIRSIAEQTNLLALNAAIEAARAGEQGRGFAVVADEVRVLAQRTQISTEEIQTMIEKVQGGAQQAVEAMNQSRSQADVTRDTAAKAGEVLSSITRSVTNINDMNTLIASSSEEQNAVAEEINRNIVSISQGAESAAESATHTAATSDELRNVAEELKHVVSGLRA</sequence>
<dbReference type="PANTHER" id="PTHR32089">
    <property type="entry name" value="METHYL-ACCEPTING CHEMOTAXIS PROTEIN MCPB"/>
    <property type="match status" value="1"/>
</dbReference>
<proteinExistence type="inferred from homology"/>
<dbReference type="PRINTS" id="PR00260">
    <property type="entry name" value="CHEMTRNSDUCR"/>
</dbReference>
<gene>
    <name evidence="10" type="ORF">MNBD_GAMMA08-946</name>
</gene>
<evidence type="ECO:0000256" key="2">
    <source>
        <dbReference type="ARBA" id="ARBA00022692"/>
    </source>
</evidence>
<keyword evidence="4 7" id="KW-0472">Membrane</keyword>
<feature type="transmembrane region" description="Helical" evidence="7">
    <location>
        <begin position="194"/>
        <end position="212"/>
    </location>
</feature>
<feature type="domain" description="HAMP" evidence="9">
    <location>
        <begin position="214"/>
        <end position="266"/>
    </location>
</feature>
<comment type="subcellular location">
    <subcellularLocation>
        <location evidence="1">Membrane</location>
        <topology evidence="1">Multi-pass membrane protein</topology>
    </subcellularLocation>
</comment>
<evidence type="ECO:0000256" key="3">
    <source>
        <dbReference type="ARBA" id="ARBA00022989"/>
    </source>
</evidence>
<dbReference type="Gene3D" id="1.10.287.950">
    <property type="entry name" value="Methyl-accepting chemotaxis protein"/>
    <property type="match status" value="1"/>
</dbReference>
<dbReference type="FunFam" id="1.10.287.950:FF:000001">
    <property type="entry name" value="Methyl-accepting chemotaxis sensory transducer"/>
    <property type="match status" value="1"/>
</dbReference>
<keyword evidence="3 7" id="KW-1133">Transmembrane helix</keyword>
<dbReference type="GO" id="GO:0007165">
    <property type="term" value="P:signal transduction"/>
    <property type="evidence" value="ECO:0007669"/>
    <property type="project" value="UniProtKB-KW"/>
</dbReference>